<name>A0A645GPP7_9ZZZZ</name>
<evidence type="ECO:0000259" key="3">
    <source>
        <dbReference type="PROSITE" id="PS51898"/>
    </source>
</evidence>
<reference evidence="4" key="1">
    <citation type="submission" date="2019-08" db="EMBL/GenBank/DDBJ databases">
        <authorList>
            <person name="Kucharzyk K."/>
            <person name="Murdoch R.W."/>
            <person name="Higgins S."/>
            <person name="Loffler F."/>
        </authorList>
    </citation>
    <scope>NUCLEOTIDE SEQUENCE</scope>
</reference>
<proteinExistence type="predicted"/>
<evidence type="ECO:0000313" key="4">
    <source>
        <dbReference type="EMBL" id="MPN28837.1"/>
    </source>
</evidence>
<organism evidence="4">
    <name type="scientific">bioreactor metagenome</name>
    <dbReference type="NCBI Taxonomy" id="1076179"/>
    <lineage>
        <taxon>unclassified sequences</taxon>
        <taxon>metagenomes</taxon>
        <taxon>ecological metagenomes</taxon>
    </lineage>
</organism>
<dbReference type="PROSITE" id="PS51898">
    <property type="entry name" value="TYR_RECOMBINASE"/>
    <property type="match status" value="1"/>
</dbReference>
<gene>
    <name evidence="4" type="primary">xerC_236</name>
    <name evidence="4" type="ORF">SDC9_176282</name>
</gene>
<dbReference type="InterPro" id="IPR002104">
    <property type="entry name" value="Integrase_catalytic"/>
</dbReference>
<keyword evidence="2" id="KW-0233">DNA recombination</keyword>
<dbReference type="PANTHER" id="PTHR30349:SF41">
    <property type="entry name" value="INTEGRASE_RECOMBINASE PROTEIN MJ0367-RELATED"/>
    <property type="match status" value="1"/>
</dbReference>
<protein>
    <submittedName>
        <fullName evidence="4">Tyrosine recombinase XerC</fullName>
    </submittedName>
</protein>
<feature type="domain" description="Tyr recombinase" evidence="3">
    <location>
        <begin position="9"/>
        <end position="191"/>
    </location>
</feature>
<keyword evidence="1" id="KW-0238">DNA-binding</keyword>
<dbReference type="Gene3D" id="1.10.443.10">
    <property type="entry name" value="Intergrase catalytic core"/>
    <property type="match status" value="1"/>
</dbReference>
<sequence length="192" mass="21301">MRRIGLKKAEPVKITPEQAAALKDQPETPQGRRDRLMMCLLLDHGLRVGEIALLKVEDFDMSDSTLRFFRPKVSKEQVHRLSPATAAAFKSCLDAGELIAGGLLLRRSKKNEELSQAGMSERAITGRVCFLGEKLGLNGLSAHDCRHFWATSAARHGTDPFTLQEAGGWSSLAMPRRYVEDNTIANDKIKLE</sequence>
<accession>A0A645GPP7</accession>
<dbReference type="AlphaFoldDB" id="A0A645GPP7"/>
<evidence type="ECO:0000256" key="1">
    <source>
        <dbReference type="ARBA" id="ARBA00023125"/>
    </source>
</evidence>
<comment type="caution">
    <text evidence="4">The sequence shown here is derived from an EMBL/GenBank/DDBJ whole genome shotgun (WGS) entry which is preliminary data.</text>
</comment>
<dbReference type="Pfam" id="PF00589">
    <property type="entry name" value="Phage_integrase"/>
    <property type="match status" value="1"/>
</dbReference>
<evidence type="ECO:0000256" key="2">
    <source>
        <dbReference type="ARBA" id="ARBA00023172"/>
    </source>
</evidence>
<dbReference type="EMBL" id="VSSQ01079272">
    <property type="protein sequence ID" value="MPN28837.1"/>
    <property type="molecule type" value="Genomic_DNA"/>
</dbReference>
<dbReference type="InterPro" id="IPR013762">
    <property type="entry name" value="Integrase-like_cat_sf"/>
</dbReference>
<dbReference type="GO" id="GO:0015074">
    <property type="term" value="P:DNA integration"/>
    <property type="evidence" value="ECO:0007669"/>
    <property type="project" value="InterPro"/>
</dbReference>
<dbReference type="CDD" id="cd00397">
    <property type="entry name" value="DNA_BRE_C"/>
    <property type="match status" value="1"/>
</dbReference>
<dbReference type="InterPro" id="IPR050090">
    <property type="entry name" value="Tyrosine_recombinase_XerCD"/>
</dbReference>
<dbReference type="GO" id="GO:0006310">
    <property type="term" value="P:DNA recombination"/>
    <property type="evidence" value="ECO:0007669"/>
    <property type="project" value="UniProtKB-KW"/>
</dbReference>
<dbReference type="InterPro" id="IPR011010">
    <property type="entry name" value="DNA_brk_join_enz"/>
</dbReference>
<dbReference type="GO" id="GO:0003677">
    <property type="term" value="F:DNA binding"/>
    <property type="evidence" value="ECO:0007669"/>
    <property type="project" value="UniProtKB-KW"/>
</dbReference>
<dbReference type="SUPFAM" id="SSF56349">
    <property type="entry name" value="DNA breaking-rejoining enzymes"/>
    <property type="match status" value="1"/>
</dbReference>
<dbReference type="PANTHER" id="PTHR30349">
    <property type="entry name" value="PHAGE INTEGRASE-RELATED"/>
    <property type="match status" value="1"/>
</dbReference>